<dbReference type="InterPro" id="IPR016147">
    <property type="entry name" value="Pili_assmbl_chaperone_N"/>
</dbReference>
<dbReference type="InterPro" id="IPR001829">
    <property type="entry name" value="Pili_assmbl_chaperone_bac"/>
</dbReference>
<protein>
    <submittedName>
        <fullName evidence="9">Molecular chaperone</fullName>
    </submittedName>
</protein>
<keyword evidence="3" id="KW-0732">Signal</keyword>
<dbReference type="SUPFAM" id="SSF49584">
    <property type="entry name" value="Periplasmic chaperone C-domain"/>
    <property type="match status" value="1"/>
</dbReference>
<dbReference type="InterPro" id="IPR018046">
    <property type="entry name" value="Pili_assmbl_chaperone_CS"/>
</dbReference>
<dbReference type="SUPFAM" id="SSF49354">
    <property type="entry name" value="PapD-like"/>
    <property type="match status" value="1"/>
</dbReference>
<evidence type="ECO:0000256" key="6">
    <source>
        <dbReference type="RuleBase" id="RU003918"/>
    </source>
</evidence>
<organism evidence="9 10">
    <name type="scientific">Providencia rettgeri</name>
    <dbReference type="NCBI Taxonomy" id="587"/>
    <lineage>
        <taxon>Bacteria</taxon>
        <taxon>Pseudomonadati</taxon>
        <taxon>Pseudomonadota</taxon>
        <taxon>Gammaproteobacteria</taxon>
        <taxon>Enterobacterales</taxon>
        <taxon>Morganellaceae</taxon>
        <taxon>Providencia</taxon>
    </lineage>
</organism>
<evidence type="ECO:0000259" key="8">
    <source>
        <dbReference type="Pfam" id="PF02753"/>
    </source>
</evidence>
<dbReference type="PRINTS" id="PR00969">
    <property type="entry name" value="CHAPERONPILI"/>
</dbReference>
<comment type="subcellular location">
    <subcellularLocation>
        <location evidence="1 6">Periplasm</location>
    </subcellularLocation>
</comment>
<comment type="caution">
    <text evidence="9">The sequence shown here is derived from an EMBL/GenBank/DDBJ whole genome shotgun (WGS) entry which is preliminary data.</text>
</comment>
<dbReference type="InterPro" id="IPR008962">
    <property type="entry name" value="PapD-like_sf"/>
</dbReference>
<dbReference type="PANTHER" id="PTHR30251:SF1">
    <property type="entry name" value="FIMBRIAL CHAPARONE"/>
    <property type="match status" value="1"/>
</dbReference>
<dbReference type="PROSITE" id="PS00635">
    <property type="entry name" value="PILI_CHAPERONE"/>
    <property type="match status" value="1"/>
</dbReference>
<name>A0AB35LHG3_PRORE</name>
<proteinExistence type="inferred from homology"/>
<keyword evidence="5 6" id="KW-0143">Chaperone</keyword>
<dbReference type="Proteomes" id="UP001162044">
    <property type="component" value="Unassembled WGS sequence"/>
</dbReference>
<evidence type="ECO:0000313" key="10">
    <source>
        <dbReference type="Proteomes" id="UP001162044"/>
    </source>
</evidence>
<dbReference type="PANTHER" id="PTHR30251">
    <property type="entry name" value="PILUS ASSEMBLY CHAPERONE"/>
    <property type="match status" value="1"/>
</dbReference>
<gene>
    <name evidence="9" type="ORF">QDQ51_19405</name>
</gene>
<reference evidence="9" key="1">
    <citation type="submission" date="2023-04" db="EMBL/GenBank/DDBJ databases">
        <authorList>
            <person name="Li W."/>
        </authorList>
    </citation>
    <scope>NUCLEOTIDE SEQUENCE</scope>
    <source>
        <strain evidence="9">QITACRE101</strain>
    </source>
</reference>
<dbReference type="Pfam" id="PF02753">
    <property type="entry name" value="PapD_C"/>
    <property type="match status" value="1"/>
</dbReference>
<dbReference type="PROSITE" id="PS51257">
    <property type="entry name" value="PROKAR_LIPOPROTEIN"/>
    <property type="match status" value="1"/>
</dbReference>
<dbReference type="GO" id="GO:0030288">
    <property type="term" value="C:outer membrane-bounded periplasmic space"/>
    <property type="evidence" value="ECO:0007669"/>
    <property type="project" value="InterPro"/>
</dbReference>
<evidence type="ECO:0000256" key="1">
    <source>
        <dbReference type="ARBA" id="ARBA00004418"/>
    </source>
</evidence>
<dbReference type="Gene3D" id="2.60.40.10">
    <property type="entry name" value="Immunoglobulins"/>
    <property type="match status" value="2"/>
</dbReference>
<evidence type="ECO:0000259" key="7">
    <source>
        <dbReference type="Pfam" id="PF00345"/>
    </source>
</evidence>
<dbReference type="InterPro" id="IPR050643">
    <property type="entry name" value="Periplasmic_pilus_chap"/>
</dbReference>
<keyword evidence="4" id="KW-0574">Periplasm</keyword>
<dbReference type="GO" id="GO:0071555">
    <property type="term" value="P:cell wall organization"/>
    <property type="evidence" value="ECO:0007669"/>
    <property type="project" value="InterPro"/>
</dbReference>
<evidence type="ECO:0000256" key="2">
    <source>
        <dbReference type="ARBA" id="ARBA00007399"/>
    </source>
</evidence>
<dbReference type="AlphaFoldDB" id="A0AB35LHG3"/>
<comment type="similarity">
    <text evidence="2 6">Belongs to the periplasmic pilus chaperone family.</text>
</comment>
<dbReference type="EMBL" id="JARVQW010000014">
    <property type="protein sequence ID" value="MDH2307570.1"/>
    <property type="molecule type" value="Genomic_DNA"/>
</dbReference>
<dbReference type="InterPro" id="IPR013783">
    <property type="entry name" value="Ig-like_fold"/>
</dbReference>
<dbReference type="InterPro" id="IPR016148">
    <property type="entry name" value="Pili_assmbl_chaperone_C"/>
</dbReference>
<dbReference type="InterPro" id="IPR036316">
    <property type="entry name" value="Pili_assmbl_chap_C_dom_sf"/>
</dbReference>
<accession>A0AB35LHG3</accession>
<evidence type="ECO:0000256" key="5">
    <source>
        <dbReference type="ARBA" id="ARBA00023186"/>
    </source>
</evidence>
<evidence type="ECO:0000256" key="3">
    <source>
        <dbReference type="ARBA" id="ARBA00022729"/>
    </source>
</evidence>
<evidence type="ECO:0000256" key="4">
    <source>
        <dbReference type="ARBA" id="ARBA00022764"/>
    </source>
</evidence>
<dbReference type="Pfam" id="PF00345">
    <property type="entry name" value="PapD_N"/>
    <property type="match status" value="1"/>
</dbReference>
<evidence type="ECO:0000313" key="9">
    <source>
        <dbReference type="EMBL" id="MDH2307570.1"/>
    </source>
</evidence>
<reference evidence="9" key="2">
    <citation type="submission" date="2023-10" db="EMBL/GenBank/DDBJ databases">
        <title>Analysis of Resistance Genes of Carbapenem-resistant Providencia rettgeri.</title>
        <authorList>
            <person name="Liu M."/>
        </authorList>
    </citation>
    <scope>NUCLEOTIDE SEQUENCE</scope>
    <source>
        <strain evidence="9">QITACRE101</strain>
    </source>
</reference>
<feature type="domain" description="Pili assembly chaperone N-terminal" evidence="7">
    <location>
        <begin position="28"/>
        <end position="148"/>
    </location>
</feature>
<dbReference type="RefSeq" id="WP_146234734.1">
    <property type="nucleotide sequence ID" value="NZ_ABEXOC020000039.1"/>
</dbReference>
<feature type="domain" description="Pili assembly chaperone C-terminal" evidence="8">
    <location>
        <begin position="172"/>
        <end position="230"/>
    </location>
</feature>
<sequence>MNIFNKFKFHIICSALFFFFTVSCNAGILIAGTRLVYEENRKEVSISISNPDKVPYLIQSWLEPDNISFAEGNEKSNLPFIITPPLFRLNADASNSLRIVKVKNLPSDRESVYWLNIKSIPASDPNAQNQLLISVNSRIKLFYRPSNLLQKDAATAYQHLIFTYQDGNLLAKNPTPFYISLQTLTVNKNDIEQPGMIAPFAEKTWELTQINNSEPTSVTWSAINDFGGKTATKTQSFR</sequence>